<sequence length="465" mass="53336">MFSRICSYLLKTIFWRRKSKTRDTEETDDYGCWDQLPSGVLVKIIQQISLGDCVRVSLVCKSWSLDIKQNNFPNRVQAAWLMLPLDRVNTSLLRFYDLFEGRTYNFELPKNLQGGWCCGSSKGWLAIVYGSKFNPKFSLYNPISGIQFPLPPLITLPSSQGFLDRMKQSINVAEFIKKVELSSVNAPNCIVAATFDVHRTLAVCKPGDKRWTAVLEEIREQDDDFASDILFYNGELHVLTSAKTAFATHTIKLGDNDDDVIVKFIPDNFKIMFHKPGVVWYPEDESGIFWITKDISIPKIVWIAKDLSVKSYLIESDGELLIVHKTNNEIKSFSVDDGNGQLVIPRVIRFEYSQANRFIVFKIDDLIGSMRRTRLDNLENQILFVAESGSLCVAARDIKIGFKNCVFFLGDLNYLNSNVNTNRDPYVYRESGVFYLEDGRIERTFPCTNQSVHCRMNWFSPNILF</sequence>
<name>A0ACC1YEG7_MELAZ</name>
<evidence type="ECO:0000313" key="1">
    <source>
        <dbReference type="EMBL" id="KAJ4721035.1"/>
    </source>
</evidence>
<reference evidence="1 2" key="1">
    <citation type="journal article" date="2023" name="Science">
        <title>Complex scaffold remodeling in plant triterpene biosynthesis.</title>
        <authorList>
            <person name="De La Pena R."/>
            <person name="Hodgson H."/>
            <person name="Liu J.C."/>
            <person name="Stephenson M.J."/>
            <person name="Martin A.C."/>
            <person name="Owen C."/>
            <person name="Harkess A."/>
            <person name="Leebens-Mack J."/>
            <person name="Jimenez L.E."/>
            <person name="Osbourn A."/>
            <person name="Sattely E.S."/>
        </authorList>
    </citation>
    <scope>NUCLEOTIDE SEQUENCE [LARGE SCALE GENOMIC DNA]</scope>
    <source>
        <strain evidence="2">cv. JPN11</strain>
        <tissue evidence="1">Leaf</tissue>
    </source>
</reference>
<organism evidence="1 2">
    <name type="scientific">Melia azedarach</name>
    <name type="common">Chinaberry tree</name>
    <dbReference type="NCBI Taxonomy" id="155640"/>
    <lineage>
        <taxon>Eukaryota</taxon>
        <taxon>Viridiplantae</taxon>
        <taxon>Streptophyta</taxon>
        <taxon>Embryophyta</taxon>
        <taxon>Tracheophyta</taxon>
        <taxon>Spermatophyta</taxon>
        <taxon>Magnoliopsida</taxon>
        <taxon>eudicotyledons</taxon>
        <taxon>Gunneridae</taxon>
        <taxon>Pentapetalae</taxon>
        <taxon>rosids</taxon>
        <taxon>malvids</taxon>
        <taxon>Sapindales</taxon>
        <taxon>Meliaceae</taxon>
        <taxon>Melia</taxon>
    </lineage>
</organism>
<accession>A0ACC1YEG7</accession>
<protein>
    <submittedName>
        <fullName evidence="1">F-box protein</fullName>
    </submittedName>
</protein>
<gene>
    <name evidence="1" type="ORF">OWV82_008764</name>
</gene>
<evidence type="ECO:0000313" key="2">
    <source>
        <dbReference type="Proteomes" id="UP001164539"/>
    </source>
</evidence>
<keyword evidence="2" id="KW-1185">Reference proteome</keyword>
<comment type="caution">
    <text evidence="1">The sequence shown here is derived from an EMBL/GenBank/DDBJ whole genome shotgun (WGS) entry which is preliminary data.</text>
</comment>
<proteinExistence type="predicted"/>
<dbReference type="Proteomes" id="UP001164539">
    <property type="component" value="Chromosome 4"/>
</dbReference>
<dbReference type="EMBL" id="CM051397">
    <property type="protein sequence ID" value="KAJ4721035.1"/>
    <property type="molecule type" value="Genomic_DNA"/>
</dbReference>